<dbReference type="InterPro" id="IPR056640">
    <property type="entry name" value="DUF7738"/>
</dbReference>
<protein>
    <recommendedName>
        <fullName evidence="1">DUF7738 domain-containing protein</fullName>
    </recommendedName>
</protein>
<reference evidence="2 3" key="1">
    <citation type="submission" date="2017-06" db="EMBL/GenBank/DDBJ databases">
        <authorList>
            <person name="Kim H.J."/>
            <person name="Triplett B.A."/>
        </authorList>
    </citation>
    <scope>NUCLEOTIDE SEQUENCE [LARGE SCALE GENOMIC DNA]</scope>
    <source>
        <strain evidence="2 3">DSM 25597</strain>
    </source>
</reference>
<dbReference type="Proteomes" id="UP000198379">
    <property type="component" value="Unassembled WGS sequence"/>
</dbReference>
<sequence length="298" mass="34586">MKLKIFNPLLLISSVFLFFICCKTNDIAKIKNDSQFSLTVDNCSITKDNSNLKIGENIQEWVNTLGRYDRVKYAEIGVPFFSRRDSIYVWDSLGITVISSPDKNESWNVSDIFIFFTNPNVSGVNKQKLYFNDLENTLKDIYKDSPDLIKETENAFNEYAEEDTKKKNRELLMKIKNDSENLSKYFYPKSAFKGNVVMYDVNLNNQTSIMEINKNSKNNNLPLIAYKSKDIYPNLISDLKLVKYYTDEEYKKDINYNKTDISINGHYGLIKNSMDLINNIVVNNNRVEFITISSHTCN</sequence>
<organism evidence="2 3">
    <name type="scientific">Dokdonia pacifica</name>
    <dbReference type="NCBI Taxonomy" id="1627892"/>
    <lineage>
        <taxon>Bacteria</taxon>
        <taxon>Pseudomonadati</taxon>
        <taxon>Bacteroidota</taxon>
        <taxon>Flavobacteriia</taxon>
        <taxon>Flavobacteriales</taxon>
        <taxon>Flavobacteriaceae</taxon>
        <taxon>Dokdonia</taxon>
    </lineage>
</organism>
<evidence type="ECO:0000313" key="3">
    <source>
        <dbReference type="Proteomes" id="UP000198379"/>
    </source>
</evidence>
<dbReference type="Pfam" id="PF24880">
    <property type="entry name" value="DUF7738"/>
    <property type="match status" value="1"/>
</dbReference>
<evidence type="ECO:0000313" key="2">
    <source>
        <dbReference type="EMBL" id="SNR44033.1"/>
    </source>
</evidence>
<name>A0A238WCR2_9FLAO</name>
<dbReference type="OrthoDB" id="787791at2"/>
<dbReference type="EMBL" id="FZNY01000001">
    <property type="protein sequence ID" value="SNR44033.1"/>
    <property type="molecule type" value="Genomic_DNA"/>
</dbReference>
<dbReference type="AlphaFoldDB" id="A0A238WCR2"/>
<feature type="domain" description="DUF7738" evidence="1">
    <location>
        <begin position="38"/>
        <end position="213"/>
    </location>
</feature>
<evidence type="ECO:0000259" key="1">
    <source>
        <dbReference type="Pfam" id="PF24880"/>
    </source>
</evidence>
<gene>
    <name evidence="2" type="ORF">SAMN06265376_101920</name>
</gene>
<accession>A0A238WCR2</accession>
<proteinExistence type="predicted"/>
<dbReference type="RefSeq" id="WP_089370227.1">
    <property type="nucleotide sequence ID" value="NZ_BMEP01000002.1"/>
</dbReference>
<keyword evidence="3" id="KW-1185">Reference proteome</keyword>